<evidence type="ECO:0000313" key="3">
    <source>
        <dbReference type="Proteomes" id="UP000294947"/>
    </source>
</evidence>
<evidence type="ECO:0000313" key="2">
    <source>
        <dbReference type="EMBL" id="TDD40280.1"/>
    </source>
</evidence>
<dbReference type="AlphaFoldDB" id="A0A4R4Y8N2"/>
<accession>A0A4R4Y8N2</accession>
<comment type="caution">
    <text evidence="2">The sequence shown here is derived from an EMBL/GenBank/DDBJ whole genome shotgun (WGS) entry which is preliminary data.</text>
</comment>
<dbReference type="Proteomes" id="UP000294947">
    <property type="component" value="Unassembled WGS sequence"/>
</dbReference>
<sequence length="182" mass="19618">MSSRLDEAAARLQRLADQLPYAVVHGVGDELETVAELANELVADTDHADLLPVVHNVRAEIESTGTSGLDSVRKALQDTAHAIRKASNHAGSTSSQPAPPTSPTKAHKLAGAKRPRHNRKDLERQFCALEAKGWAIQKTTSHWTAWCPCGKHRTGFSSTPSGQKDMHRANAALRLDCTGESS</sequence>
<dbReference type="RefSeq" id="WP_132493107.1">
    <property type="nucleotide sequence ID" value="NZ_SMKW01000071.1"/>
</dbReference>
<feature type="region of interest" description="Disordered" evidence="1">
    <location>
        <begin position="83"/>
        <end position="119"/>
    </location>
</feature>
<dbReference type="EMBL" id="SMKW01000071">
    <property type="protein sequence ID" value="TDD40280.1"/>
    <property type="molecule type" value="Genomic_DNA"/>
</dbReference>
<keyword evidence="3" id="KW-1185">Reference proteome</keyword>
<gene>
    <name evidence="2" type="ORF">E1288_35715</name>
</gene>
<name>A0A4R4Y8N2_9PSEU</name>
<organism evidence="2 3">
    <name type="scientific">Saccharopolyspora elongata</name>
    <dbReference type="NCBI Taxonomy" id="2530387"/>
    <lineage>
        <taxon>Bacteria</taxon>
        <taxon>Bacillati</taxon>
        <taxon>Actinomycetota</taxon>
        <taxon>Actinomycetes</taxon>
        <taxon>Pseudonocardiales</taxon>
        <taxon>Pseudonocardiaceae</taxon>
        <taxon>Saccharopolyspora</taxon>
    </lineage>
</organism>
<evidence type="ECO:0000256" key="1">
    <source>
        <dbReference type="SAM" id="MobiDB-lite"/>
    </source>
</evidence>
<protein>
    <submittedName>
        <fullName evidence="2">Uncharacterized protein</fullName>
    </submittedName>
</protein>
<proteinExistence type="predicted"/>
<reference evidence="2 3" key="1">
    <citation type="submission" date="2019-03" db="EMBL/GenBank/DDBJ databases">
        <title>Draft genome sequences of novel Actinobacteria.</title>
        <authorList>
            <person name="Sahin N."/>
            <person name="Ay H."/>
            <person name="Saygin H."/>
        </authorList>
    </citation>
    <scope>NUCLEOTIDE SEQUENCE [LARGE SCALE GENOMIC DNA]</scope>
    <source>
        <strain evidence="2 3">7K502</strain>
    </source>
</reference>
<feature type="compositionally biased region" description="Basic residues" evidence="1">
    <location>
        <begin position="105"/>
        <end position="119"/>
    </location>
</feature>